<dbReference type="Proteomes" id="UP000663834">
    <property type="component" value="Unassembled WGS sequence"/>
</dbReference>
<dbReference type="OrthoDB" id="10031554at2759"/>
<feature type="signal peptide" evidence="1">
    <location>
        <begin position="1"/>
        <end position="18"/>
    </location>
</feature>
<dbReference type="EMBL" id="CAJNOW010021882">
    <property type="protein sequence ID" value="CAF1685760.1"/>
    <property type="molecule type" value="Genomic_DNA"/>
</dbReference>
<evidence type="ECO:0000313" key="2">
    <source>
        <dbReference type="EMBL" id="CAF1685760.1"/>
    </source>
</evidence>
<dbReference type="InterPro" id="IPR012334">
    <property type="entry name" value="Pectin_lyas_fold"/>
</dbReference>
<comment type="caution">
    <text evidence="2">The sequence shown here is derived from an EMBL/GenBank/DDBJ whole genome shotgun (WGS) entry which is preliminary data.</text>
</comment>
<dbReference type="Proteomes" id="UP000663824">
    <property type="component" value="Unassembled WGS sequence"/>
</dbReference>
<dbReference type="InterPro" id="IPR006626">
    <property type="entry name" value="PbH1"/>
</dbReference>
<reference evidence="2" key="1">
    <citation type="submission" date="2021-02" db="EMBL/GenBank/DDBJ databases">
        <authorList>
            <person name="Nowell W R."/>
        </authorList>
    </citation>
    <scope>NUCLEOTIDE SEQUENCE</scope>
</reference>
<dbReference type="Gene3D" id="2.160.20.10">
    <property type="entry name" value="Single-stranded right-handed beta-helix, Pectin lyase-like"/>
    <property type="match status" value="1"/>
</dbReference>
<dbReference type="SMART" id="SM00710">
    <property type="entry name" value="PbH1"/>
    <property type="match status" value="6"/>
</dbReference>
<keyword evidence="1" id="KW-0732">Signal</keyword>
<accession>A0A816HHN3</accession>
<gene>
    <name evidence="2" type="ORF">KQP761_LOCUS38472</name>
    <name evidence="3" type="ORF">MBJ925_LOCUS6009</name>
</gene>
<organism evidence="2 4">
    <name type="scientific">Rotaria magnacalcarata</name>
    <dbReference type="NCBI Taxonomy" id="392030"/>
    <lineage>
        <taxon>Eukaryota</taxon>
        <taxon>Metazoa</taxon>
        <taxon>Spiralia</taxon>
        <taxon>Gnathifera</taxon>
        <taxon>Rotifera</taxon>
        <taxon>Eurotatoria</taxon>
        <taxon>Bdelloidea</taxon>
        <taxon>Philodinida</taxon>
        <taxon>Philodinidae</taxon>
        <taxon>Rotaria</taxon>
    </lineage>
</organism>
<dbReference type="AlphaFoldDB" id="A0A816HHN3"/>
<evidence type="ECO:0000313" key="4">
    <source>
        <dbReference type="Proteomes" id="UP000663834"/>
    </source>
</evidence>
<feature type="chain" id="PRO_5036230125" description="Right handed beta helix domain-containing protein" evidence="1">
    <location>
        <begin position="19"/>
        <end position="453"/>
    </location>
</feature>
<evidence type="ECO:0008006" key="5">
    <source>
        <dbReference type="Google" id="ProtNLM"/>
    </source>
</evidence>
<evidence type="ECO:0000313" key="3">
    <source>
        <dbReference type="EMBL" id="CAF1953747.1"/>
    </source>
</evidence>
<proteinExistence type="predicted"/>
<dbReference type="SUPFAM" id="SSF51126">
    <property type="entry name" value="Pectin lyase-like"/>
    <property type="match status" value="1"/>
</dbReference>
<sequence length="453" mass="48913">MSIIKFIILCIILYGVESTVYDITTSSSNWQSILSNLKPGDLVTMHQGTYTTAGSGYFQLTLNGLLTQPIIIQGAPDEARPVIQNPNTSPDAQNILNIQGSNFMLKHLAFTKGSRGIRVGPAATFNAIFDDLYVYDTATTAFAANDAGNEYYNITLRNTEIKISNTFGGGCVYFGCVNDLCRMRDSLLEHNYCHDTNGPVGGFRPGFQVKPGSYNVMIRNNACYRVSGPCILVYDDYNRGRNFIVGNYAIQSGTGDFGIQCTSGVTIANNVIFSANLAGIGVTQNSVYPAVGYIRNVTISHNTVYMSAADACLRLNGATHSNILIANNVFYCGNQPAITAVTNLASYQIYNNAINGPVSASGIQPDGTFNIEYNAFFDPNKMNLYPAVKSPLINAGINLDSQPVAHDFNGKTRSNAKPTVGAYEYSTVVNPGCQLNSSFKCGSSTAITPDYFI</sequence>
<name>A0A816HHN3_9BILA</name>
<dbReference type="InterPro" id="IPR011050">
    <property type="entry name" value="Pectin_lyase_fold/virulence"/>
</dbReference>
<protein>
    <recommendedName>
        <fullName evidence="5">Right handed beta helix domain-containing protein</fullName>
    </recommendedName>
</protein>
<evidence type="ECO:0000256" key="1">
    <source>
        <dbReference type="SAM" id="SignalP"/>
    </source>
</evidence>
<dbReference type="EMBL" id="CAJNRE010001701">
    <property type="protein sequence ID" value="CAF1953747.1"/>
    <property type="molecule type" value="Genomic_DNA"/>
</dbReference>